<evidence type="ECO:0000313" key="2">
    <source>
        <dbReference type="Proteomes" id="UP000027153"/>
    </source>
</evidence>
<dbReference type="Proteomes" id="UP000027153">
    <property type="component" value="Unassembled WGS sequence"/>
</dbReference>
<sequence>MLPSPLAYNVHTYHIIQSLSINTGLNLFKPSLSVFSKNIPTRYTTGSVKTSLNYINPKPIIYSQRSFDRANQSSNPDKVDHSLPSGIQSVDLERHSLGSSPLKIVRHSTNKNVIIKQRSFDIANQSSKPGRVAYPLQSRIQAINKKRHSLGSSPQEMVLRPSIERDMVSESADTPLLLHRDIKNIGYENKFKESWKAVKSILRVQPSNKEMRFWKSLPTKMVITEKDRISKHTDDASSQKNSNLKITIDGNILKDSRETIENISIPAPYPRTVARIALSSKNPAILNYLQRSVNTYILNTSYKLNKAANSLLSGIQPSDREKRSSGFPLIKTAIWPSTDKAVSSRDVDTPLLQQNTGLKNISYRNTPGEYEITRKGSLIHPFNRLNIINNLQYANTIEKRRASADLKDVTGGTAYSSKELILNKPVIQKTDITSEDKEHLHDMKTTTKMRDNLIEPFKQKPIYEINTIADKVYKIIERKISIEKDRRGLF</sequence>
<reference evidence="1 2" key="1">
    <citation type="journal article" date="2013" name="Nature">
        <title>Anaerobic oxidation of methane coupled to nitrate reduction in a novel archaeal lineage.</title>
        <authorList>
            <person name="Haroon M.F."/>
            <person name="Hu S."/>
            <person name="Shi Y."/>
            <person name="Imelfort M."/>
            <person name="Keller J."/>
            <person name="Hugenholtz P."/>
            <person name="Yuan Z."/>
            <person name="Tyson G.W."/>
        </authorList>
    </citation>
    <scope>NUCLEOTIDE SEQUENCE [LARGE SCALE GENOMIC DNA]</scope>
    <source>
        <strain evidence="1 2">ANME-2d</strain>
    </source>
</reference>
<proteinExistence type="predicted"/>
<dbReference type="AlphaFoldDB" id="A0A062UZH0"/>
<name>A0A062UZH0_9EURY</name>
<keyword evidence="2" id="KW-1185">Reference proteome</keyword>
<evidence type="ECO:0000313" key="1">
    <source>
        <dbReference type="EMBL" id="KCZ70552.1"/>
    </source>
</evidence>
<protein>
    <submittedName>
        <fullName evidence="1">Uncharacterized protein</fullName>
    </submittedName>
</protein>
<comment type="caution">
    <text evidence="1">The sequence shown here is derived from an EMBL/GenBank/DDBJ whole genome shotgun (WGS) entry which is preliminary data.</text>
</comment>
<organism evidence="1 2">
    <name type="scientific">Candidatus Methanoperedens nitratireducens</name>
    <dbReference type="NCBI Taxonomy" id="1392998"/>
    <lineage>
        <taxon>Archaea</taxon>
        <taxon>Methanobacteriati</taxon>
        <taxon>Methanobacteriota</taxon>
        <taxon>Stenosarchaea group</taxon>
        <taxon>Methanomicrobia</taxon>
        <taxon>Methanosarcinales</taxon>
        <taxon>ANME-2 cluster</taxon>
        <taxon>Candidatus Methanoperedentaceae</taxon>
        <taxon>Candidatus Methanoperedens</taxon>
    </lineage>
</organism>
<gene>
    <name evidence="1" type="ORF">ANME2D_02572</name>
</gene>
<accession>A0A062UZH0</accession>
<dbReference type="EMBL" id="JMIY01000007">
    <property type="protein sequence ID" value="KCZ70552.1"/>
    <property type="molecule type" value="Genomic_DNA"/>
</dbReference>